<comment type="caution">
    <text evidence="1">The sequence shown here is derived from an EMBL/GenBank/DDBJ whole genome shotgun (WGS) entry which is preliminary data.</text>
</comment>
<gene>
    <name evidence="1" type="ORF">GP979_18230</name>
</gene>
<evidence type="ECO:0000313" key="1">
    <source>
        <dbReference type="EMBL" id="MWR90212.1"/>
    </source>
</evidence>
<name>A0A1M2DY04_ECOLX</name>
<sequence length="169" mass="19824">MERFIKSIESSIESENWLAALFMALAMPDICRSVERPKIGKGETGKWYKDWVSRYLENKYTSGTHEQCRFYADDFWLYRCSCLHAGQDPENRKRMMQFNFTPPPRPNCQVHLNHLNGKLQLQIDVFCRDMIEAVNQWRTEVEDTPEIKARMDSLINISLASFGTFIVFG</sequence>
<dbReference type="RefSeq" id="WP_016236634.1">
    <property type="nucleotide sequence ID" value="NZ_BFGP01000153.1"/>
</dbReference>
<dbReference type="EMBL" id="WTQQ01000352">
    <property type="protein sequence ID" value="MWR90212.1"/>
    <property type="molecule type" value="Genomic_DNA"/>
</dbReference>
<dbReference type="Proteomes" id="UP000436482">
    <property type="component" value="Unassembled WGS sequence"/>
</dbReference>
<proteinExistence type="predicted"/>
<evidence type="ECO:0000313" key="2">
    <source>
        <dbReference type="Proteomes" id="UP000436482"/>
    </source>
</evidence>
<reference evidence="1 2" key="1">
    <citation type="submission" date="2019-12" db="EMBL/GenBank/DDBJ databases">
        <title>Enteriobacteria Tanzani isolates_8377-8380.</title>
        <authorList>
            <person name="Subbiah M."/>
            <person name="Call D."/>
        </authorList>
    </citation>
    <scope>NUCLEOTIDE SEQUENCE [LARGE SCALE GENOMIC DNA]</scope>
    <source>
        <strain evidence="1 2">8379wE6</strain>
    </source>
</reference>
<accession>A0A1M2DY04</accession>
<protein>
    <submittedName>
        <fullName evidence="1">Uncharacterized protein</fullName>
    </submittedName>
</protein>
<dbReference type="AlphaFoldDB" id="A0A1M2DY04"/>
<organism evidence="1 2">
    <name type="scientific">Escherichia coli</name>
    <dbReference type="NCBI Taxonomy" id="562"/>
    <lineage>
        <taxon>Bacteria</taxon>
        <taxon>Pseudomonadati</taxon>
        <taxon>Pseudomonadota</taxon>
        <taxon>Gammaproteobacteria</taxon>
        <taxon>Enterobacterales</taxon>
        <taxon>Enterobacteriaceae</taxon>
        <taxon>Escherichia</taxon>
    </lineage>
</organism>